<gene>
    <name evidence="2" type="ORF">DIU31_025675</name>
    <name evidence="3" type="ORF">J3L21_01750</name>
</gene>
<evidence type="ECO:0000313" key="5">
    <source>
        <dbReference type="Proteomes" id="UP000663940"/>
    </source>
</evidence>
<dbReference type="EMBL" id="CP071880">
    <property type="protein sequence ID" value="QTE50737.1"/>
    <property type="molecule type" value="Genomic_DNA"/>
</dbReference>
<evidence type="ECO:0000256" key="1">
    <source>
        <dbReference type="SAM" id="Phobius"/>
    </source>
</evidence>
<evidence type="ECO:0000313" key="2">
    <source>
        <dbReference type="EMBL" id="QEM06732.1"/>
    </source>
</evidence>
<dbReference type="AlphaFoldDB" id="A0AAE6JJ27"/>
<sequence length="176" mass="20460">MKRVQAQKPFIYYETLKQWEIITVVIYALITVVIILSPFVFDIETRQNSVIFYAILTQLSLLFLLYVSLRNFRSYLIWLGFGIIHFMLFLWFQNDTELDAGMANPSVALANTLPLLLLFQLLRFFSINTQQKEFGVPSKGGRTDWIEDKKITGIDCLAGIIYFGAWLGLSLWRFGR</sequence>
<proteinExistence type="predicted"/>
<feature type="transmembrane region" description="Helical" evidence="1">
    <location>
        <begin position="76"/>
        <end position="94"/>
    </location>
</feature>
<evidence type="ECO:0000313" key="3">
    <source>
        <dbReference type="EMBL" id="QTE50737.1"/>
    </source>
</evidence>
<feature type="transmembrane region" description="Helical" evidence="1">
    <location>
        <begin position="51"/>
        <end position="69"/>
    </location>
</feature>
<keyword evidence="1" id="KW-0812">Transmembrane</keyword>
<feature type="transmembrane region" description="Helical" evidence="1">
    <location>
        <begin position="151"/>
        <end position="172"/>
    </location>
</feature>
<reference evidence="2 4" key="1">
    <citation type="submission" date="2019-08" db="EMBL/GenBank/DDBJ databases">
        <title>Comparative genome analysis confer to the adaptation heavy metal polluted environment.</title>
        <authorList>
            <person name="Li Y."/>
        </authorList>
    </citation>
    <scope>NUCLEOTIDE SEQUENCE [LARGE SCALE GENOMIC DNA]</scope>
    <source>
        <strain evidence="2 4">P2</strain>
    </source>
</reference>
<dbReference type="EMBL" id="CP043451">
    <property type="protein sequence ID" value="QEM06732.1"/>
    <property type="molecule type" value="Genomic_DNA"/>
</dbReference>
<keyword evidence="1" id="KW-0472">Membrane</keyword>
<accession>A0AAE6JJ27</accession>
<keyword evidence="5" id="KW-1185">Reference proteome</keyword>
<evidence type="ECO:0000313" key="4">
    <source>
        <dbReference type="Proteomes" id="UP000250557"/>
    </source>
</evidence>
<reference evidence="3 5" key="2">
    <citation type="submission" date="2021-03" db="EMBL/GenBank/DDBJ databases">
        <title>Mucilaginibacter strains isolated from gold and copper mining confer multi heavy-metal resistance.</title>
        <authorList>
            <person name="Li Y."/>
        </authorList>
    </citation>
    <scope>NUCLEOTIDE SEQUENCE [LARGE SCALE GENOMIC DNA]</scope>
    <source>
        <strain evidence="3 5">P2-4</strain>
    </source>
</reference>
<protein>
    <submittedName>
        <fullName evidence="2">Uncharacterized protein</fullName>
    </submittedName>
</protein>
<feature type="transmembrane region" description="Helical" evidence="1">
    <location>
        <begin position="21"/>
        <end position="39"/>
    </location>
</feature>
<organism evidence="2 4">
    <name type="scientific">Mucilaginibacter rubeus</name>
    <dbReference type="NCBI Taxonomy" id="2027860"/>
    <lineage>
        <taxon>Bacteria</taxon>
        <taxon>Pseudomonadati</taxon>
        <taxon>Bacteroidota</taxon>
        <taxon>Sphingobacteriia</taxon>
        <taxon>Sphingobacteriales</taxon>
        <taxon>Sphingobacteriaceae</taxon>
        <taxon>Mucilaginibacter</taxon>
    </lineage>
</organism>
<dbReference type="RefSeq" id="WP_112655888.1">
    <property type="nucleotide sequence ID" value="NZ_CP043451.1"/>
</dbReference>
<keyword evidence="1" id="KW-1133">Transmembrane helix</keyword>
<dbReference type="Proteomes" id="UP000250557">
    <property type="component" value="Chromosome"/>
</dbReference>
<dbReference type="Proteomes" id="UP000663940">
    <property type="component" value="Chromosome"/>
</dbReference>
<name>A0AAE6JJ27_9SPHI</name>